<evidence type="ECO:0000313" key="2">
    <source>
        <dbReference type="EMBL" id="HGQ64380.1"/>
    </source>
</evidence>
<organism evidence="2">
    <name type="scientific">Ignisphaera aggregans</name>
    <dbReference type="NCBI Taxonomy" id="334771"/>
    <lineage>
        <taxon>Archaea</taxon>
        <taxon>Thermoproteota</taxon>
        <taxon>Thermoprotei</taxon>
        <taxon>Desulfurococcales</taxon>
        <taxon>Desulfurococcaceae</taxon>
        <taxon>Ignisphaera</taxon>
    </lineage>
</organism>
<dbReference type="EMBL" id="DTBD01000028">
    <property type="protein sequence ID" value="HGQ64380.1"/>
    <property type="molecule type" value="Genomic_DNA"/>
</dbReference>
<evidence type="ECO:0000313" key="1">
    <source>
        <dbReference type="EMBL" id="HGQ35454.1"/>
    </source>
</evidence>
<protein>
    <recommendedName>
        <fullName evidence="3">DUF3227 domain-containing protein</fullName>
    </recommendedName>
</protein>
<gene>
    <name evidence="2" type="ORF">ENU08_03960</name>
    <name evidence="1" type="ORF">ENU41_02090</name>
</gene>
<evidence type="ECO:0008006" key="3">
    <source>
        <dbReference type="Google" id="ProtNLM"/>
    </source>
</evidence>
<dbReference type="InterPro" id="IPR044908">
    <property type="entry name" value="NitrOD5-like_sf"/>
</dbReference>
<comment type="caution">
    <text evidence="2">The sequence shown here is derived from an EMBL/GenBank/DDBJ whole genome shotgun (WGS) entry which is preliminary data.</text>
</comment>
<reference evidence="2" key="1">
    <citation type="journal article" date="2020" name="mSystems">
        <title>Genome- and Community-Level Interaction Insights into Carbon Utilization and Element Cycling Functions of Hydrothermarchaeota in Hydrothermal Sediment.</title>
        <authorList>
            <person name="Zhou Z."/>
            <person name="Liu Y."/>
            <person name="Xu W."/>
            <person name="Pan J."/>
            <person name="Luo Z.H."/>
            <person name="Li M."/>
        </authorList>
    </citation>
    <scope>NUCLEOTIDE SEQUENCE [LARGE SCALE GENOMIC DNA]</scope>
    <source>
        <strain evidence="2">SpSt-637</strain>
        <strain evidence="1">SpSt-667</strain>
    </source>
</reference>
<dbReference type="EMBL" id="DTCK01000012">
    <property type="protein sequence ID" value="HGQ35454.1"/>
    <property type="molecule type" value="Genomic_DNA"/>
</dbReference>
<accession>A0A7C4JJS2</accession>
<sequence length="111" mass="12823">MTENKERKLIEEIKNHVNSFAPGLFYMFDLFCRRLSGNSCLELLLDNPEALRNLMIEIYNSSSAVETIAKAFLQPITKISSSTSVERLIELFMNNPMELRRVLREILQGVK</sequence>
<dbReference type="AlphaFoldDB" id="A0A7C4JJS2"/>
<dbReference type="Gene3D" id="1.10.1200.200">
    <property type="entry name" value="Protein of unknown function DUF3227"/>
    <property type="match status" value="1"/>
</dbReference>
<proteinExistence type="predicted"/>
<name>A0A7C4JJS2_9CREN</name>